<proteinExistence type="predicted"/>
<reference evidence="1 2" key="1">
    <citation type="submission" date="2017-02" db="EMBL/GenBank/DDBJ databases">
        <authorList>
            <person name="Peterson S.W."/>
        </authorList>
    </citation>
    <scope>NUCLEOTIDE SEQUENCE [LARGE SCALE GENOMIC DNA]</scope>
    <source>
        <strain evidence="1 2">B Ar 00.02</strain>
    </source>
</reference>
<protein>
    <submittedName>
        <fullName evidence="1">Uncharacterized protein</fullName>
    </submittedName>
</protein>
<evidence type="ECO:0000313" key="1">
    <source>
        <dbReference type="EMBL" id="SJM62781.1"/>
    </source>
</evidence>
<name>A0A1R4G3N7_9MICC</name>
<dbReference type="EMBL" id="FUHW01000027">
    <property type="protein sequence ID" value="SJM62781.1"/>
    <property type="molecule type" value="Genomic_DNA"/>
</dbReference>
<accession>A0A1R4G3N7</accession>
<sequence length="110" mass="11985">MDNTAFIATNARAHALYTQGWEDGHAQGHRDGLRDAGNAAELAAVRFYTLEATDAHNRAQVADTARSLDVPRFRDRPMPVSTIKPKPSLAQFLDGLRRGGILTDRQGVSA</sequence>
<dbReference type="Proteomes" id="UP000195913">
    <property type="component" value="Unassembled WGS sequence"/>
</dbReference>
<organism evidence="1 2">
    <name type="scientific">Arthrobacter rhombi</name>
    <dbReference type="NCBI Taxonomy" id="71253"/>
    <lineage>
        <taxon>Bacteria</taxon>
        <taxon>Bacillati</taxon>
        <taxon>Actinomycetota</taxon>
        <taxon>Actinomycetes</taxon>
        <taxon>Micrococcales</taxon>
        <taxon>Micrococcaceae</taxon>
        <taxon>Arthrobacter</taxon>
    </lineage>
</organism>
<evidence type="ECO:0000313" key="2">
    <source>
        <dbReference type="Proteomes" id="UP000195913"/>
    </source>
</evidence>
<dbReference type="AlphaFoldDB" id="A0A1R4G3N7"/>
<keyword evidence="2" id="KW-1185">Reference proteome</keyword>
<gene>
    <name evidence="1" type="ORF">FM101_07470</name>
</gene>
<dbReference type="RefSeq" id="WP_086997687.1">
    <property type="nucleotide sequence ID" value="NZ_FUHW01000027.1"/>
</dbReference>